<feature type="domain" description="Phosphoribosyltransferase" evidence="1">
    <location>
        <begin position="8"/>
        <end position="185"/>
    </location>
</feature>
<dbReference type="Gene3D" id="3.40.50.2020">
    <property type="match status" value="1"/>
</dbReference>
<reference evidence="2 3" key="1">
    <citation type="submission" date="2014-06" db="EMBL/GenBank/DDBJ databases">
        <title>The genome of the endonuclear symbiont Nucleicultrix amoebiphila.</title>
        <authorList>
            <person name="Schulz F."/>
            <person name="Horn M."/>
        </authorList>
    </citation>
    <scope>NUCLEOTIDE SEQUENCE [LARGE SCALE GENOMIC DNA]</scope>
    <source>
        <strain evidence="2 3">FS5</strain>
    </source>
</reference>
<dbReference type="Pfam" id="PF00156">
    <property type="entry name" value="Pribosyltran"/>
    <property type="match status" value="1"/>
</dbReference>
<protein>
    <submittedName>
        <fullName evidence="2">Phosphoribosyl transferase</fullName>
    </submittedName>
</protein>
<evidence type="ECO:0000313" key="2">
    <source>
        <dbReference type="EMBL" id="ARN84177.1"/>
    </source>
</evidence>
<dbReference type="AlphaFoldDB" id="A0A1W6N2V0"/>
<keyword evidence="3" id="KW-1185">Reference proteome</keyword>
<dbReference type="OrthoDB" id="9810066at2"/>
<dbReference type="RefSeq" id="WP_085783541.1">
    <property type="nucleotide sequence ID" value="NZ_CP008743.1"/>
</dbReference>
<organism evidence="2 3">
    <name type="scientific">Candidatus Nucleicultrix amoebiphila FS5</name>
    <dbReference type="NCBI Taxonomy" id="1414854"/>
    <lineage>
        <taxon>Bacteria</taxon>
        <taxon>Pseudomonadati</taxon>
        <taxon>Pseudomonadota</taxon>
        <taxon>Alphaproteobacteria</taxon>
        <taxon>Holosporales</taxon>
        <taxon>Candidatus Nucleicultricaceae</taxon>
        <taxon>Candidatus Nucleicultrix</taxon>
    </lineage>
</organism>
<name>A0A1W6N2V0_9PROT</name>
<dbReference type="CDD" id="cd06223">
    <property type="entry name" value="PRTases_typeI"/>
    <property type="match status" value="1"/>
</dbReference>
<dbReference type="EMBL" id="CP008743">
    <property type="protein sequence ID" value="ARN84177.1"/>
    <property type="molecule type" value="Genomic_DNA"/>
</dbReference>
<dbReference type="KEGG" id="naf:GQ61_01155"/>
<keyword evidence="2" id="KW-0808">Transferase</keyword>
<dbReference type="Gene3D" id="3.30.1310.20">
    <property type="entry name" value="PRTase-like"/>
    <property type="match status" value="1"/>
</dbReference>
<accession>A0A1W6N2V0</accession>
<dbReference type="InterPro" id="IPR000836">
    <property type="entry name" value="PRTase_dom"/>
</dbReference>
<dbReference type="InterPro" id="IPR029057">
    <property type="entry name" value="PRTase-like"/>
</dbReference>
<gene>
    <name evidence="2" type="ORF">GQ61_01155</name>
</gene>
<proteinExistence type="predicted"/>
<evidence type="ECO:0000259" key="1">
    <source>
        <dbReference type="Pfam" id="PF00156"/>
    </source>
</evidence>
<evidence type="ECO:0000313" key="3">
    <source>
        <dbReference type="Proteomes" id="UP000237351"/>
    </source>
</evidence>
<sequence length="215" mass="23993">MIFHNRQHAGQLLAQKLLHYKSDKNLLVLGLPRGGIPVAFEIAKALETSLDALLVRKLGVPGEEELAMGAITLNGIKVLNQEILQSLEINEEKLQKVIDREVKILKERNRLYRNNRPIPDVKNLTVILVDDGIATGATIKAAIKLLKTQKPKAIIVATPVISQATYEDIKSQVDVLICLEVPQVFYGVGEWYLDFHQTSDKEVIDLLKSSPQKLC</sequence>
<dbReference type="Proteomes" id="UP000237351">
    <property type="component" value="Chromosome"/>
</dbReference>
<dbReference type="GO" id="GO:0016740">
    <property type="term" value="F:transferase activity"/>
    <property type="evidence" value="ECO:0007669"/>
    <property type="project" value="UniProtKB-KW"/>
</dbReference>
<dbReference type="SUPFAM" id="SSF53271">
    <property type="entry name" value="PRTase-like"/>
    <property type="match status" value="1"/>
</dbReference>